<evidence type="ECO:0008006" key="3">
    <source>
        <dbReference type="Google" id="ProtNLM"/>
    </source>
</evidence>
<sequence>MVEAHSISSPTISNCKLSKIGVDLFQNPTLYKFIVGALQYATLTRLDINFVVNKVCQFMAKPLDSHWVNIKRILRYLKCILSHGLHKKPTVVGKPLSFTALCDANWALDIDDKKSTFGSTIFLGPNLIS</sequence>
<dbReference type="EMBL" id="CM003609">
    <property type="protein sequence ID" value="KYP63566.1"/>
    <property type="molecule type" value="Genomic_DNA"/>
</dbReference>
<evidence type="ECO:0000313" key="1">
    <source>
        <dbReference type="EMBL" id="KYP63566.1"/>
    </source>
</evidence>
<proteinExistence type="predicted"/>
<dbReference type="STRING" id="3821.A0A151T963"/>
<dbReference type="Proteomes" id="UP000075243">
    <property type="component" value="Chromosome 7"/>
</dbReference>
<organism evidence="1 2">
    <name type="scientific">Cajanus cajan</name>
    <name type="common">Pigeon pea</name>
    <name type="synonym">Cajanus indicus</name>
    <dbReference type="NCBI Taxonomy" id="3821"/>
    <lineage>
        <taxon>Eukaryota</taxon>
        <taxon>Viridiplantae</taxon>
        <taxon>Streptophyta</taxon>
        <taxon>Embryophyta</taxon>
        <taxon>Tracheophyta</taxon>
        <taxon>Spermatophyta</taxon>
        <taxon>Magnoliopsida</taxon>
        <taxon>eudicotyledons</taxon>
        <taxon>Gunneridae</taxon>
        <taxon>Pentapetalae</taxon>
        <taxon>rosids</taxon>
        <taxon>fabids</taxon>
        <taxon>Fabales</taxon>
        <taxon>Fabaceae</taxon>
        <taxon>Papilionoideae</taxon>
        <taxon>50 kb inversion clade</taxon>
        <taxon>NPAAA clade</taxon>
        <taxon>indigoferoid/millettioid clade</taxon>
        <taxon>Phaseoleae</taxon>
        <taxon>Cajanus</taxon>
    </lineage>
</organism>
<name>A0A151T963_CAJCA</name>
<dbReference type="PANTHER" id="PTHR11439">
    <property type="entry name" value="GAG-POL-RELATED RETROTRANSPOSON"/>
    <property type="match status" value="1"/>
</dbReference>
<dbReference type="OMA" id="CDANWAL"/>
<protein>
    <recommendedName>
        <fullName evidence="3">Retrovirus-related Pol polyprotein from transposon TNT 1-94</fullName>
    </recommendedName>
</protein>
<accession>A0A151T963</accession>
<gene>
    <name evidence="1" type="ORF">KK1_018145</name>
</gene>
<reference evidence="1 2" key="1">
    <citation type="journal article" date="2012" name="Nat. Biotechnol.">
        <title>Draft genome sequence of pigeonpea (Cajanus cajan), an orphan legume crop of resource-poor farmers.</title>
        <authorList>
            <person name="Varshney R.K."/>
            <person name="Chen W."/>
            <person name="Li Y."/>
            <person name="Bharti A.K."/>
            <person name="Saxena R.K."/>
            <person name="Schlueter J.A."/>
            <person name="Donoghue M.T."/>
            <person name="Azam S."/>
            <person name="Fan G."/>
            <person name="Whaley A.M."/>
            <person name="Farmer A.D."/>
            <person name="Sheridan J."/>
            <person name="Iwata A."/>
            <person name="Tuteja R."/>
            <person name="Penmetsa R.V."/>
            <person name="Wu W."/>
            <person name="Upadhyaya H.D."/>
            <person name="Yang S.P."/>
            <person name="Shah T."/>
            <person name="Saxena K.B."/>
            <person name="Michael T."/>
            <person name="McCombie W.R."/>
            <person name="Yang B."/>
            <person name="Zhang G."/>
            <person name="Yang H."/>
            <person name="Wang J."/>
            <person name="Spillane C."/>
            <person name="Cook D.R."/>
            <person name="May G.D."/>
            <person name="Xu X."/>
            <person name="Jackson S.A."/>
        </authorList>
    </citation>
    <scope>NUCLEOTIDE SEQUENCE [LARGE SCALE GENOMIC DNA]</scope>
    <source>
        <strain evidence="2">cv. Asha</strain>
    </source>
</reference>
<dbReference type="PANTHER" id="PTHR11439:SF500">
    <property type="entry name" value="RNA-DIRECTED DNA POLYMERASE"/>
    <property type="match status" value="1"/>
</dbReference>
<dbReference type="AlphaFoldDB" id="A0A151T963"/>
<keyword evidence="2" id="KW-1185">Reference proteome</keyword>
<evidence type="ECO:0000313" key="2">
    <source>
        <dbReference type="Proteomes" id="UP000075243"/>
    </source>
</evidence>
<dbReference type="Gramene" id="C.cajan_17622.t">
    <property type="protein sequence ID" value="C.cajan_17622.t.cds1"/>
    <property type="gene ID" value="C.cajan_17622"/>
</dbReference>